<comment type="caution">
    <text evidence="3">The sequence shown here is derived from an EMBL/GenBank/DDBJ whole genome shotgun (WGS) entry which is preliminary data.</text>
</comment>
<dbReference type="Gramene" id="KZM84929">
    <property type="protein sequence ID" value="KZM84929"/>
    <property type="gene ID" value="DCAR_027649"/>
</dbReference>
<name>A0A175YMV1_DAUCS</name>
<dbReference type="EMBL" id="LNRQ01000008">
    <property type="protein sequence ID" value="KZM84929.1"/>
    <property type="molecule type" value="Genomic_DNA"/>
</dbReference>
<sequence>MGNSVSVSGSSENLETRDVNTRMAHQVGLVGSVPEAYSKKSLQCVSFIKKGVAHPVVGIIGVFLLKTAALEVVRRISNAKFPIVWEGLQALQLLCYPPFRWIERWTPFKGLVKNMQGLSKPMLALSIATIFSDESSCDNSYASPDGYETQSGSPSQLSSPDVRSTNEAPRVLVSRKWLQDLHEKLNEEGLTLPERLRTNPILFEEASSNYGFDGLQGIITIWFSDANIAIVCYTAARSLSNTSCLLGYHTASCGCTYDNSNSISGRFSLSTLSVHENQVVLKPATRQKVRIIGDNYQEVVTEFLQTLPLFLGGTCSCVNCLGSSNVTSTNEEIIQTSPIAELETEINEENAETELGDSTDEIITTTEIGDETYEEITGASSSTNHHNHVNVGPSHYSDLRTNMSREEVVRTTIIGMVVLWMFIAYLWAAKHATQPAP</sequence>
<dbReference type="SUPFAM" id="SSF52087">
    <property type="entry name" value="CRAL/TRIO domain"/>
    <property type="match status" value="1"/>
</dbReference>
<keyword evidence="2" id="KW-0472">Membrane</keyword>
<evidence type="ECO:0000256" key="2">
    <source>
        <dbReference type="SAM" id="Phobius"/>
    </source>
</evidence>
<gene>
    <name evidence="3" type="ORF">DCAR_027649</name>
</gene>
<dbReference type="STRING" id="79200.A0A175YMV1"/>
<dbReference type="PANTHER" id="PTHR47041">
    <property type="entry name" value="SEC14 CYTOSOLIC FACTOR FAMILY PROTEIN / PHOSPHOGLYCERIDE TRANSFER FAMILY PROTEIN"/>
    <property type="match status" value="1"/>
</dbReference>
<feature type="region of interest" description="Disordered" evidence="1">
    <location>
        <begin position="142"/>
        <end position="167"/>
    </location>
</feature>
<keyword evidence="2" id="KW-0812">Transmembrane</keyword>
<evidence type="ECO:0000313" key="3">
    <source>
        <dbReference type="EMBL" id="KZM84929.1"/>
    </source>
</evidence>
<accession>A0A175YMV1</accession>
<keyword evidence="2" id="KW-1133">Transmembrane helix</keyword>
<proteinExistence type="predicted"/>
<dbReference type="AlphaFoldDB" id="A0A175YMV1"/>
<evidence type="ECO:0000256" key="1">
    <source>
        <dbReference type="SAM" id="MobiDB-lite"/>
    </source>
</evidence>
<protein>
    <submittedName>
        <fullName evidence="3">Uncharacterized protein</fullName>
    </submittedName>
</protein>
<dbReference type="InterPro" id="IPR036865">
    <property type="entry name" value="CRAL-TRIO_dom_sf"/>
</dbReference>
<dbReference type="Gene3D" id="3.40.525.10">
    <property type="entry name" value="CRAL-TRIO lipid binding domain"/>
    <property type="match status" value="1"/>
</dbReference>
<dbReference type="PANTHER" id="PTHR47041:SF7">
    <property type="entry name" value="PHOSPHATIDYLINOSITOL_PHOSPHATIDYLCHOLINE TRANSFER PROTEIN SFH12-LIKE ISOFORM X1"/>
    <property type="match status" value="1"/>
</dbReference>
<organism evidence="3">
    <name type="scientific">Daucus carota subsp. sativus</name>
    <name type="common">Carrot</name>
    <dbReference type="NCBI Taxonomy" id="79200"/>
    <lineage>
        <taxon>Eukaryota</taxon>
        <taxon>Viridiplantae</taxon>
        <taxon>Streptophyta</taxon>
        <taxon>Embryophyta</taxon>
        <taxon>Tracheophyta</taxon>
        <taxon>Spermatophyta</taxon>
        <taxon>Magnoliopsida</taxon>
        <taxon>eudicotyledons</taxon>
        <taxon>Gunneridae</taxon>
        <taxon>Pentapetalae</taxon>
        <taxon>asterids</taxon>
        <taxon>campanulids</taxon>
        <taxon>Apiales</taxon>
        <taxon>Apiaceae</taxon>
        <taxon>Apioideae</taxon>
        <taxon>Scandiceae</taxon>
        <taxon>Daucinae</taxon>
        <taxon>Daucus</taxon>
        <taxon>Daucus sect. Daucus</taxon>
    </lineage>
</organism>
<reference evidence="3" key="1">
    <citation type="journal article" date="2016" name="Nat. Genet.">
        <title>A high-quality carrot genome assembly provides new insights into carotenoid accumulation and asterid genome evolution.</title>
        <authorList>
            <person name="Iorizzo M."/>
            <person name="Ellison S."/>
            <person name="Senalik D."/>
            <person name="Zeng P."/>
            <person name="Satapoomin P."/>
            <person name="Huang J."/>
            <person name="Bowman M."/>
            <person name="Iovene M."/>
            <person name="Sanseverino W."/>
            <person name="Cavagnaro P."/>
            <person name="Yildiz M."/>
            <person name="Macko-Podgorni A."/>
            <person name="Moranska E."/>
            <person name="Grzebelus E."/>
            <person name="Grzebelus D."/>
            <person name="Ashrafi H."/>
            <person name="Zheng Z."/>
            <person name="Cheng S."/>
            <person name="Spooner D."/>
            <person name="Van Deynze A."/>
            <person name="Simon P."/>
        </authorList>
    </citation>
    <scope>NUCLEOTIDE SEQUENCE [LARGE SCALE GENOMIC DNA]</scope>
    <source>
        <tissue evidence="3">Leaf</tissue>
    </source>
</reference>
<feature type="transmembrane region" description="Helical" evidence="2">
    <location>
        <begin position="408"/>
        <end position="428"/>
    </location>
</feature>